<evidence type="ECO:0000256" key="1">
    <source>
        <dbReference type="SAM" id="MobiDB-lite"/>
    </source>
</evidence>
<feature type="transmembrane region" description="Helical" evidence="2">
    <location>
        <begin position="45"/>
        <end position="66"/>
    </location>
</feature>
<keyword evidence="2" id="KW-1133">Transmembrane helix</keyword>
<gene>
    <name evidence="3" type="ORF">C482_16003</name>
</gene>
<dbReference type="OrthoDB" id="203750at2157"/>
<keyword evidence="2" id="KW-0472">Membrane</keyword>
<feature type="transmembrane region" description="Helical" evidence="2">
    <location>
        <begin position="86"/>
        <end position="105"/>
    </location>
</feature>
<proteinExistence type="predicted"/>
<keyword evidence="4" id="KW-1185">Reference proteome</keyword>
<feature type="region of interest" description="Disordered" evidence="1">
    <location>
        <begin position="400"/>
        <end position="425"/>
    </location>
</feature>
<dbReference type="EMBL" id="AOIN01000085">
    <property type="protein sequence ID" value="ELY96160.1"/>
    <property type="molecule type" value="Genomic_DNA"/>
</dbReference>
<name>M0ABN8_9EURY</name>
<dbReference type="PATRIC" id="fig|1227492.4.peg.3181"/>
<protein>
    <submittedName>
        <fullName evidence="3">Uncharacterized protein</fullName>
    </submittedName>
</protein>
<sequence>MNLREIVSSNDLTRHLAIRIGSLAILVGILWFLRPLFHPLIYRIVYSPTLLIIGGGAILVATLLFLAPPLPTSSDQNLMASPSAKLTLFGMAFVILLVLGVLYGIPASEVEERTLAQDTMADSQILEEFPEMNEQNARITPGAVADTQTRGSVSYRQHQLGESDIARMEDGRLAWSYAIEPDPFQVQLSGNQRGVLLSDMTRMENREMQAYDENDFTYGQNMLLHRSADWNLKKSGYWDQYNDDPIEFVHDGEAYMAYPKTGHEWRFSPIPHTVPVWDGVALVHQDGTIEHLSPEEAQQNEALDGQRLYPLDITEQKMNSLGYRNGITNQMGLIGSYEGVIEPASLPSGAGNDQPFVIDLAGEQMSYVMAMEPHGDSTTGLDEVWFTDATTGEVTYYETGSETLRGPDRAMGVARGTDTQTSWGEDGDALIVEPVPVSVDGELWWHSKVVTTDQTDVVRNIFVNAHTDEAVILFETEEVYDFIAGTDVAELDSAEAIDEEGEEIETEPEPDDPEVAYYIVIYDAAGDEIDRIEIEPGQDVSFESEQRADDEP</sequence>
<organism evidence="3 4">
    <name type="scientific">Natrialba chahannaoensis JCM 10990</name>
    <dbReference type="NCBI Taxonomy" id="1227492"/>
    <lineage>
        <taxon>Archaea</taxon>
        <taxon>Methanobacteriati</taxon>
        <taxon>Methanobacteriota</taxon>
        <taxon>Stenosarchaea group</taxon>
        <taxon>Halobacteria</taxon>
        <taxon>Halobacteriales</taxon>
        <taxon>Natrialbaceae</taxon>
        <taxon>Natrialba</taxon>
    </lineage>
</organism>
<accession>M0ABN8</accession>
<feature type="transmembrane region" description="Helical" evidence="2">
    <location>
        <begin position="16"/>
        <end position="33"/>
    </location>
</feature>
<evidence type="ECO:0000313" key="4">
    <source>
        <dbReference type="Proteomes" id="UP000011693"/>
    </source>
</evidence>
<keyword evidence="2" id="KW-0812">Transmembrane</keyword>
<dbReference type="Proteomes" id="UP000011693">
    <property type="component" value="Unassembled WGS sequence"/>
</dbReference>
<comment type="caution">
    <text evidence="3">The sequence shown here is derived from an EMBL/GenBank/DDBJ whole genome shotgun (WGS) entry which is preliminary data.</text>
</comment>
<reference evidence="3 4" key="1">
    <citation type="journal article" date="2014" name="PLoS Genet.">
        <title>Phylogenetically driven sequencing of extremely halophilic archaea reveals strategies for static and dynamic osmo-response.</title>
        <authorList>
            <person name="Becker E.A."/>
            <person name="Seitzer P.M."/>
            <person name="Tritt A."/>
            <person name="Larsen D."/>
            <person name="Krusor M."/>
            <person name="Yao A.I."/>
            <person name="Wu D."/>
            <person name="Madern D."/>
            <person name="Eisen J.A."/>
            <person name="Darling A.E."/>
            <person name="Facciotti M.T."/>
        </authorList>
    </citation>
    <scope>NUCLEOTIDE SEQUENCE [LARGE SCALE GENOMIC DNA]</scope>
    <source>
        <strain evidence="3 4">JCM 10990</strain>
    </source>
</reference>
<evidence type="ECO:0000256" key="2">
    <source>
        <dbReference type="SAM" id="Phobius"/>
    </source>
</evidence>
<dbReference type="RefSeq" id="WP_006168688.1">
    <property type="nucleotide sequence ID" value="NZ_AOIN01000085.1"/>
</dbReference>
<dbReference type="AlphaFoldDB" id="M0ABN8"/>
<evidence type="ECO:0000313" key="3">
    <source>
        <dbReference type="EMBL" id="ELY96160.1"/>
    </source>
</evidence>